<keyword evidence="3" id="KW-1185">Reference proteome</keyword>
<sequence>MALLSQVKPNNVKEALLDDGWILAMQEELDKFQKNDIWKLVSPPNDKSIIGTKWIFRNKLDENGKVMCNKERLEAICILLSFAAYHNMKLYQMNSDAFPYHVFKLKKTFYGLKSKHLMLVRKNLGKVDITLFFKNYDPCFIILHIYVYDIIFGATNDSFCEEISELMQKEFEMSMMEELKFILGLQIKQAKDGIYIHQTKHVKELPKKFNLEDC</sequence>
<dbReference type="InterPro" id="IPR013103">
    <property type="entry name" value="RVT_2"/>
</dbReference>
<dbReference type="OrthoDB" id="1917367at2759"/>
<dbReference type="Pfam" id="PF07727">
    <property type="entry name" value="RVT_2"/>
    <property type="match status" value="1"/>
</dbReference>
<name>A0A371IF99_MUCPR</name>
<dbReference type="EMBL" id="QJKJ01000208">
    <property type="protein sequence ID" value="RDY13742.1"/>
    <property type="molecule type" value="Genomic_DNA"/>
</dbReference>
<proteinExistence type="predicted"/>
<feature type="non-terminal residue" evidence="2">
    <location>
        <position position="1"/>
    </location>
</feature>
<evidence type="ECO:0000313" key="3">
    <source>
        <dbReference type="Proteomes" id="UP000257109"/>
    </source>
</evidence>
<dbReference type="AlphaFoldDB" id="A0A371IF99"/>
<reference evidence="2" key="1">
    <citation type="submission" date="2018-05" db="EMBL/GenBank/DDBJ databases">
        <title>Draft genome of Mucuna pruriens seed.</title>
        <authorList>
            <person name="Nnadi N.E."/>
            <person name="Vos R."/>
            <person name="Hasami M.H."/>
            <person name="Devisetty U.K."/>
            <person name="Aguiy J.C."/>
        </authorList>
    </citation>
    <scope>NUCLEOTIDE SEQUENCE [LARGE SCALE GENOMIC DNA]</scope>
    <source>
        <strain evidence="2">JCA_2017</strain>
    </source>
</reference>
<evidence type="ECO:0000313" key="2">
    <source>
        <dbReference type="EMBL" id="RDY13742.1"/>
    </source>
</evidence>
<organism evidence="2 3">
    <name type="scientific">Mucuna pruriens</name>
    <name type="common">Velvet bean</name>
    <name type="synonym">Dolichos pruriens</name>
    <dbReference type="NCBI Taxonomy" id="157652"/>
    <lineage>
        <taxon>Eukaryota</taxon>
        <taxon>Viridiplantae</taxon>
        <taxon>Streptophyta</taxon>
        <taxon>Embryophyta</taxon>
        <taxon>Tracheophyta</taxon>
        <taxon>Spermatophyta</taxon>
        <taxon>Magnoliopsida</taxon>
        <taxon>eudicotyledons</taxon>
        <taxon>Gunneridae</taxon>
        <taxon>Pentapetalae</taxon>
        <taxon>rosids</taxon>
        <taxon>fabids</taxon>
        <taxon>Fabales</taxon>
        <taxon>Fabaceae</taxon>
        <taxon>Papilionoideae</taxon>
        <taxon>50 kb inversion clade</taxon>
        <taxon>NPAAA clade</taxon>
        <taxon>indigoferoid/millettioid clade</taxon>
        <taxon>Phaseoleae</taxon>
        <taxon>Mucuna</taxon>
    </lineage>
</organism>
<comment type="caution">
    <text evidence="2">The sequence shown here is derived from an EMBL/GenBank/DDBJ whole genome shotgun (WGS) entry which is preliminary data.</text>
</comment>
<dbReference type="Proteomes" id="UP000257109">
    <property type="component" value="Unassembled WGS sequence"/>
</dbReference>
<protein>
    <submittedName>
        <fullName evidence="2">Copia protein</fullName>
    </submittedName>
</protein>
<dbReference type="STRING" id="157652.A0A371IF99"/>
<accession>A0A371IF99</accession>
<gene>
    <name evidence="2" type="primary">GIP</name>
    <name evidence="2" type="ORF">CR513_01298</name>
</gene>
<feature type="domain" description="Reverse transcriptase Ty1/copia-type" evidence="1">
    <location>
        <begin position="95"/>
        <end position="214"/>
    </location>
</feature>
<evidence type="ECO:0000259" key="1">
    <source>
        <dbReference type="Pfam" id="PF07727"/>
    </source>
</evidence>